<dbReference type="Proteomes" id="UP001055057">
    <property type="component" value="Unassembled WGS sequence"/>
</dbReference>
<proteinExistence type="predicted"/>
<sequence>MLPLASLLDELERNLPARAAMTLLERSLSRRTVEEQTAFWRAIDLYYVSRKAPGEADPQPAPVGPATDAAIPAVA</sequence>
<comment type="caution">
    <text evidence="2">The sequence shown here is derived from an EMBL/GenBank/DDBJ whole genome shotgun (WGS) entry which is preliminary data.</text>
</comment>
<dbReference type="RefSeq" id="WP_238180853.1">
    <property type="nucleotide sequence ID" value="NZ_BPRB01000018.1"/>
</dbReference>
<feature type="region of interest" description="Disordered" evidence="1">
    <location>
        <begin position="52"/>
        <end position="75"/>
    </location>
</feature>
<gene>
    <name evidence="2" type="ORF">MPOCJGCO_0307</name>
</gene>
<protein>
    <submittedName>
        <fullName evidence="2">Uncharacterized protein</fullName>
    </submittedName>
</protein>
<dbReference type="EMBL" id="BPRB01000018">
    <property type="protein sequence ID" value="GJE58228.1"/>
    <property type="molecule type" value="Genomic_DNA"/>
</dbReference>
<accession>A0ABQ4TSA8</accession>
<evidence type="ECO:0000256" key="1">
    <source>
        <dbReference type="SAM" id="MobiDB-lite"/>
    </source>
</evidence>
<evidence type="ECO:0000313" key="2">
    <source>
        <dbReference type="EMBL" id="GJE58228.1"/>
    </source>
</evidence>
<evidence type="ECO:0000313" key="3">
    <source>
        <dbReference type="Proteomes" id="UP001055057"/>
    </source>
</evidence>
<reference evidence="2" key="1">
    <citation type="journal article" date="2021" name="Front. Microbiol.">
        <title>Comprehensive Comparative Genomics and Phenotyping of Methylobacterium Species.</title>
        <authorList>
            <person name="Alessa O."/>
            <person name="Ogura Y."/>
            <person name="Fujitani Y."/>
            <person name="Takami H."/>
            <person name="Hayashi T."/>
            <person name="Sahin N."/>
            <person name="Tani A."/>
        </authorList>
    </citation>
    <scope>NUCLEOTIDE SEQUENCE</scope>
    <source>
        <strain evidence="2">DSM 23632</strain>
    </source>
</reference>
<organism evidence="2 3">
    <name type="scientific">Methylobacterium trifolii</name>
    <dbReference type="NCBI Taxonomy" id="1003092"/>
    <lineage>
        <taxon>Bacteria</taxon>
        <taxon>Pseudomonadati</taxon>
        <taxon>Pseudomonadota</taxon>
        <taxon>Alphaproteobacteria</taxon>
        <taxon>Hyphomicrobiales</taxon>
        <taxon>Methylobacteriaceae</taxon>
        <taxon>Methylobacterium</taxon>
    </lineage>
</organism>
<keyword evidence="3" id="KW-1185">Reference proteome</keyword>
<name>A0ABQ4TSA8_9HYPH</name>
<reference evidence="2" key="2">
    <citation type="submission" date="2021-08" db="EMBL/GenBank/DDBJ databases">
        <authorList>
            <person name="Tani A."/>
            <person name="Ola A."/>
            <person name="Ogura Y."/>
            <person name="Katsura K."/>
            <person name="Hayashi T."/>
        </authorList>
    </citation>
    <scope>NUCLEOTIDE SEQUENCE</scope>
    <source>
        <strain evidence="2">DSM 23632</strain>
    </source>
</reference>